<dbReference type="RefSeq" id="WP_128686386.1">
    <property type="nucleotide sequence ID" value="NZ_CP029684.2"/>
</dbReference>
<feature type="binding site" evidence="3">
    <location>
        <position position="30"/>
    </location>
    <ligand>
        <name>substrate</name>
    </ligand>
</feature>
<dbReference type="InterPro" id="IPR031314">
    <property type="entry name" value="DNK_dom"/>
</dbReference>
<reference evidence="6" key="2">
    <citation type="submission" date="2019-01" db="EMBL/GenBank/DDBJ databases">
        <title>Oenococcus sicerae UCMA17102.</title>
        <authorList>
            <person name="Cousin F.J."/>
            <person name="Le Guellec R."/>
            <person name="Cretenet M."/>
        </authorList>
    </citation>
    <scope>NUCLEOTIDE SEQUENCE</scope>
    <source>
        <strain evidence="6">UCMA17102</strain>
    </source>
</reference>
<feature type="active site" description="Proton acceptor" evidence="2">
    <location>
        <position position="76"/>
    </location>
</feature>
<feature type="binding site" evidence="3">
    <location>
        <position position="82"/>
    </location>
    <ligand>
        <name>substrate</name>
    </ligand>
</feature>
<feature type="binding site" evidence="3">
    <location>
        <position position="53"/>
    </location>
    <ligand>
        <name>substrate</name>
    </ligand>
</feature>
<dbReference type="InterPro" id="IPR002624">
    <property type="entry name" value="DCK/DGK"/>
</dbReference>
<feature type="binding site" evidence="3">
    <location>
        <position position="42"/>
    </location>
    <ligand>
        <name>substrate</name>
    </ligand>
</feature>
<keyword evidence="6" id="KW-0808">Transferase</keyword>
<evidence type="ECO:0000256" key="3">
    <source>
        <dbReference type="PIRSR" id="PIRSR000705-2"/>
    </source>
</evidence>
<gene>
    <name evidence="7" type="ORF">DLJ48_04925</name>
    <name evidence="6" type="ORF">EVC35_04860</name>
</gene>
<dbReference type="InterPro" id="IPR050566">
    <property type="entry name" value="Deoxyribonucleoside_kinase"/>
</dbReference>
<dbReference type="EMBL" id="SDWY01000002">
    <property type="protein sequence ID" value="MDN6900337.1"/>
    <property type="molecule type" value="Genomic_DNA"/>
</dbReference>
<reference evidence="7 8" key="1">
    <citation type="journal article" date="2019" name="Syst. Appl. Microbiol.">
        <title>Oenococcus sicerae sp. nov., isolated from French cider.</title>
        <authorList>
            <person name="Cousin F.J."/>
            <person name="Le Guellec R."/>
            <person name="Chagnot C."/>
            <person name="Goux D."/>
            <person name="Dalmasso M."/>
            <person name="Laplace J.M."/>
            <person name="Cretenet M."/>
        </authorList>
    </citation>
    <scope>NUCLEOTIDE SEQUENCE [LARGE SCALE GENOMIC DNA]</scope>
    <source>
        <strain evidence="7 8">UCMA 15228</strain>
    </source>
</reference>
<keyword evidence="4" id="KW-0547">Nucleotide-binding</keyword>
<keyword evidence="6" id="KW-0418">Kinase</keyword>
<protein>
    <submittedName>
        <fullName evidence="6">Deoxynucleoside kinase</fullName>
    </submittedName>
</protein>
<feature type="binding site" evidence="4">
    <location>
        <begin position="138"/>
        <end position="142"/>
    </location>
    <ligand>
        <name>ATP</name>
        <dbReference type="ChEBI" id="CHEBI:30616"/>
    </ligand>
</feature>
<dbReference type="Pfam" id="PF01712">
    <property type="entry name" value="dNK"/>
    <property type="match status" value="1"/>
</dbReference>
<dbReference type="PANTHER" id="PTHR10513:SF35">
    <property type="entry name" value="DEOXYADENOSINE KINASE"/>
    <property type="match status" value="1"/>
</dbReference>
<evidence type="ECO:0000313" key="9">
    <source>
        <dbReference type="Proteomes" id="UP001167919"/>
    </source>
</evidence>
<dbReference type="Gene3D" id="3.40.50.300">
    <property type="entry name" value="P-loop containing nucleotide triphosphate hydrolases"/>
    <property type="match status" value="1"/>
</dbReference>
<dbReference type="GO" id="GO:0005737">
    <property type="term" value="C:cytoplasm"/>
    <property type="evidence" value="ECO:0007669"/>
    <property type="project" value="TreeGrafter"/>
</dbReference>
<dbReference type="GO" id="GO:0019136">
    <property type="term" value="F:deoxynucleoside kinase activity"/>
    <property type="evidence" value="ECO:0007669"/>
    <property type="project" value="InterPro"/>
</dbReference>
<dbReference type="GO" id="GO:0005524">
    <property type="term" value="F:ATP binding"/>
    <property type="evidence" value="ECO:0007669"/>
    <property type="project" value="UniProtKB-KW"/>
</dbReference>
<proteinExistence type="inferred from homology"/>
<dbReference type="Proteomes" id="UP000286907">
    <property type="component" value="Chromosome"/>
</dbReference>
<dbReference type="InterPro" id="IPR027417">
    <property type="entry name" value="P-loop_NTPase"/>
</dbReference>
<organism evidence="6 9">
    <name type="scientific">Oenococcus sicerae</name>
    <dbReference type="NCBI Taxonomy" id="2203724"/>
    <lineage>
        <taxon>Bacteria</taxon>
        <taxon>Bacillati</taxon>
        <taxon>Bacillota</taxon>
        <taxon>Bacilli</taxon>
        <taxon>Lactobacillales</taxon>
        <taxon>Lactobacillaceae</taxon>
        <taxon>Oenococcus</taxon>
    </lineage>
</organism>
<evidence type="ECO:0000256" key="1">
    <source>
        <dbReference type="ARBA" id="ARBA00007420"/>
    </source>
</evidence>
<evidence type="ECO:0000256" key="4">
    <source>
        <dbReference type="PIRSR" id="PIRSR000705-3"/>
    </source>
</evidence>
<evidence type="ECO:0000313" key="7">
    <source>
        <dbReference type="EMBL" id="QAS69912.1"/>
    </source>
</evidence>
<keyword evidence="8" id="KW-1185">Reference proteome</keyword>
<keyword evidence="4" id="KW-0067">ATP-binding</keyword>
<feature type="domain" description="Deoxynucleoside kinase" evidence="5">
    <location>
        <begin position="3"/>
        <end position="204"/>
    </location>
</feature>
<dbReference type="Proteomes" id="UP001167919">
    <property type="component" value="Unassembled WGS sequence"/>
</dbReference>
<sequence>MLVLSGTIGAGKTSLTDLLSNHLGSKAIYESVSDNPILPLFYDDPKKYAFLLQIYFLNKRLQNIKLAQGNKLDVIDRSIFEDALLFQLNADLGRSTQTEVDIYKSLLSNMMEKLDELPSKDPDLLIHVSVSFDNMLDRIEKRGRDFEQIAVHPDLYTYYKELNQRYRSWYKNYDRGPKMEIDGDKYDFVESKTAAHEVLNQIDEKLFDLGILVG</sequence>
<evidence type="ECO:0000259" key="5">
    <source>
        <dbReference type="Pfam" id="PF01712"/>
    </source>
</evidence>
<dbReference type="PIRSF" id="PIRSF000705">
    <property type="entry name" value="DNK"/>
    <property type="match status" value="1"/>
</dbReference>
<evidence type="ECO:0000256" key="2">
    <source>
        <dbReference type="PIRSR" id="PIRSR000705-1"/>
    </source>
</evidence>
<dbReference type="CDD" id="cd01673">
    <property type="entry name" value="dNK"/>
    <property type="match status" value="1"/>
</dbReference>
<feature type="binding site" evidence="3">
    <location>
        <position position="147"/>
    </location>
    <ligand>
        <name>substrate</name>
    </ligand>
</feature>
<evidence type="ECO:0000313" key="8">
    <source>
        <dbReference type="Proteomes" id="UP000286907"/>
    </source>
</evidence>
<dbReference type="EMBL" id="CP029684">
    <property type="protein sequence ID" value="QAS69912.1"/>
    <property type="molecule type" value="Genomic_DNA"/>
</dbReference>
<feature type="binding site" evidence="4">
    <location>
        <begin position="6"/>
        <end position="14"/>
    </location>
    <ligand>
        <name>ATP</name>
        <dbReference type="ChEBI" id="CHEBI:30616"/>
    </ligand>
</feature>
<dbReference type="AlphaFoldDB" id="A0AAJ1VQL7"/>
<dbReference type="PANTHER" id="PTHR10513">
    <property type="entry name" value="DEOXYNUCLEOSIDE KINASE"/>
    <property type="match status" value="1"/>
</dbReference>
<reference evidence="7" key="3">
    <citation type="submission" date="2020-01" db="EMBL/GenBank/DDBJ databases">
        <authorList>
            <person name="Cousin F.J."/>
            <person name="Le Guellec R."/>
            <person name="Cretenet M."/>
        </authorList>
    </citation>
    <scope>NUCLEOTIDE SEQUENCE</scope>
    <source>
        <strain evidence="7">UCMA 15228</strain>
    </source>
</reference>
<name>A0AAJ1VQL7_9LACO</name>
<comment type="similarity">
    <text evidence="1">Belongs to the DCK/DGK family.</text>
</comment>
<dbReference type="SUPFAM" id="SSF52540">
    <property type="entry name" value="P-loop containing nucleoside triphosphate hydrolases"/>
    <property type="match status" value="1"/>
</dbReference>
<evidence type="ECO:0000313" key="6">
    <source>
        <dbReference type="EMBL" id="MDN6900337.1"/>
    </source>
</evidence>
<accession>A0AAJ1VQL7</accession>
<feature type="binding site" evidence="3">
    <location>
        <position position="77"/>
    </location>
    <ligand>
        <name>substrate</name>
    </ligand>
</feature>